<dbReference type="InterPro" id="IPR024455">
    <property type="entry name" value="Phage_capsid"/>
</dbReference>
<gene>
    <name evidence="4" type="ORF">I6N96_01060</name>
</gene>
<dbReference type="RefSeq" id="WP_209555648.1">
    <property type="nucleotide sequence ID" value="NZ_JAEDXU010000001.1"/>
</dbReference>
<sequence>MNERELRQQVATKKKAFDEAVNAGSSAEELRGLKDELKEAREKLDLTLEARELDNPEIDPVEQKTTLPDERSISELDNKEVEKRYNAVFLKAVRGKTITADDEQIFDRVKEIRSFSSSTDEDGGLIIPIDVQTKINELRRTFVALENLVTTERVSTKSGSRVLEKLADITPFANIEEWDEIAEVENPKFANKKYSIKDYAGILPIPNTLLQDSDANLLTYIYKWIAKKSVITRNAVILTLLKTLPQTADISDVDSLKDVFNVTLDPALLITSGVVTNQDGFNYLDKLKDKDGKYILQPTPTDATKMQLFGKYPVTVLGNKFLPTESDKAPIFLGDLKEAVILFDRGVYEIKATDTGGKSFTRNTTDVRVIDRFDVQLWDDNAAVFGKISTTTIPEG</sequence>
<dbReference type="Pfam" id="PF05065">
    <property type="entry name" value="Phage_capsid"/>
    <property type="match status" value="1"/>
</dbReference>
<evidence type="ECO:0000256" key="2">
    <source>
        <dbReference type="SAM" id="MobiDB-lite"/>
    </source>
</evidence>
<evidence type="ECO:0000256" key="1">
    <source>
        <dbReference type="ARBA" id="ARBA00004328"/>
    </source>
</evidence>
<protein>
    <submittedName>
        <fullName evidence="4">Phage major capsid protein</fullName>
    </submittedName>
</protein>
<dbReference type="InterPro" id="IPR054612">
    <property type="entry name" value="Phage_capsid-like_C"/>
</dbReference>
<feature type="domain" description="Phage capsid-like C-terminal" evidence="3">
    <location>
        <begin position="123"/>
        <end position="387"/>
    </location>
</feature>
<dbReference type="NCBIfam" id="TIGR01554">
    <property type="entry name" value="major_cap_HK97"/>
    <property type="match status" value="1"/>
</dbReference>
<reference evidence="4 5" key="1">
    <citation type="submission" date="2020-12" db="EMBL/GenBank/DDBJ databases">
        <title>Vagococcus allomyrinae sp. nov. and Enterococcus lavae sp. nov., isolated from the larvae of Allomyrina dichotoma.</title>
        <authorList>
            <person name="Lee S.D."/>
        </authorList>
    </citation>
    <scope>NUCLEOTIDE SEQUENCE [LARGE SCALE GENOMIC DNA]</scope>
    <source>
        <strain evidence="4 5">BWM-S5</strain>
    </source>
</reference>
<evidence type="ECO:0000259" key="3">
    <source>
        <dbReference type="Pfam" id="PF05065"/>
    </source>
</evidence>
<dbReference type="SUPFAM" id="SSF56563">
    <property type="entry name" value="Major capsid protein gp5"/>
    <property type="match status" value="1"/>
</dbReference>
<organism evidence="4 5">
    <name type="scientific">Enterococcus larvae</name>
    <dbReference type="NCBI Taxonomy" id="2794352"/>
    <lineage>
        <taxon>Bacteria</taxon>
        <taxon>Bacillati</taxon>
        <taxon>Bacillota</taxon>
        <taxon>Bacilli</taxon>
        <taxon>Lactobacillales</taxon>
        <taxon>Enterococcaceae</taxon>
        <taxon>Enterococcus</taxon>
    </lineage>
</organism>
<dbReference type="EMBL" id="JAEDXU010000001">
    <property type="protein sequence ID" value="MBP1044851.1"/>
    <property type="molecule type" value="Genomic_DNA"/>
</dbReference>
<keyword evidence="5" id="KW-1185">Reference proteome</keyword>
<feature type="region of interest" description="Disordered" evidence="2">
    <location>
        <begin position="52"/>
        <end position="74"/>
    </location>
</feature>
<accession>A0ABS4CE31</accession>
<comment type="subcellular location">
    <subcellularLocation>
        <location evidence="1">Virion</location>
    </subcellularLocation>
</comment>
<comment type="caution">
    <text evidence="4">The sequence shown here is derived from an EMBL/GenBank/DDBJ whole genome shotgun (WGS) entry which is preliminary data.</text>
</comment>
<evidence type="ECO:0000313" key="4">
    <source>
        <dbReference type="EMBL" id="MBP1044851.1"/>
    </source>
</evidence>
<name>A0ABS4CE31_9ENTE</name>
<dbReference type="Proteomes" id="UP000673375">
    <property type="component" value="Unassembled WGS sequence"/>
</dbReference>
<proteinExistence type="predicted"/>
<evidence type="ECO:0000313" key="5">
    <source>
        <dbReference type="Proteomes" id="UP000673375"/>
    </source>
</evidence>